<evidence type="ECO:0000313" key="4">
    <source>
        <dbReference type="Proteomes" id="UP000180175"/>
    </source>
</evidence>
<evidence type="ECO:0000259" key="1">
    <source>
        <dbReference type="Pfam" id="PF01272"/>
    </source>
</evidence>
<dbReference type="InterPro" id="IPR023459">
    <property type="entry name" value="Tscrpt_elong_fac_GreA/B_fam"/>
</dbReference>
<dbReference type="AlphaFoldDB" id="A0A1S2MEB1"/>
<proteinExistence type="predicted"/>
<dbReference type="EMBL" id="CP063356">
    <property type="protein sequence ID" value="QOY35236.1"/>
    <property type="molecule type" value="Genomic_DNA"/>
</dbReference>
<evidence type="ECO:0000313" key="3">
    <source>
        <dbReference type="EMBL" id="QOY35236.1"/>
    </source>
</evidence>
<dbReference type="RefSeq" id="WP_071316017.1">
    <property type="nucleotide sequence ID" value="NZ_CP063356.2"/>
</dbReference>
<reference evidence="2 4" key="1">
    <citation type="submission" date="2016-10" db="EMBL/GenBank/DDBJ databases">
        <title>Draft genome sequences of four alkaliphilic bacteria belonging to the Anaerobacillus genus.</title>
        <authorList>
            <person name="Bassil N.M."/>
            <person name="Lloyd J.R."/>
        </authorList>
    </citation>
    <scope>NUCLEOTIDE SEQUENCE [LARGE SCALE GENOMIC DNA]</scope>
    <source>
        <strain evidence="2 4">NB2006</strain>
    </source>
</reference>
<dbReference type="GO" id="GO:0003677">
    <property type="term" value="F:DNA binding"/>
    <property type="evidence" value="ECO:0007669"/>
    <property type="project" value="InterPro"/>
</dbReference>
<dbReference type="EMBL" id="LQXD01000029">
    <property type="protein sequence ID" value="OIJ22763.1"/>
    <property type="molecule type" value="Genomic_DNA"/>
</dbReference>
<dbReference type="Proteomes" id="UP000180175">
    <property type="component" value="Chromosome"/>
</dbReference>
<protein>
    <submittedName>
        <fullName evidence="3">GreA/GreB family elongation factor</fullName>
    </submittedName>
</protein>
<sequence length="148" mass="16821">MSHNLAIQGSKMQLINQLVFFDEQMDVFNKQFLPEYNSKRKNVMKVLADYSATLEKVLADFSEEQLKKVVLIGSKVKFRYLDDDETETVTIVFPNLARPEEEIVSFLSPIGLQLLLGKCGEVYELELPVGKVLVEIEEVTFGNKGTTE</sequence>
<dbReference type="GO" id="GO:0070063">
    <property type="term" value="F:RNA polymerase binding"/>
    <property type="evidence" value="ECO:0007669"/>
    <property type="project" value="InterPro"/>
</dbReference>
<dbReference type="InterPro" id="IPR001437">
    <property type="entry name" value="Tscrpt_elong_fac_GreA/B_C"/>
</dbReference>
<keyword evidence="4" id="KW-1185">Reference proteome</keyword>
<dbReference type="PANTHER" id="PTHR30437:SF4">
    <property type="entry name" value="TRANSCRIPTION ELONGATION FACTOR GREA"/>
    <property type="match status" value="1"/>
</dbReference>
<organism evidence="2 4">
    <name type="scientific">Anaerobacillus isosaccharinicus</name>
    <dbReference type="NCBI Taxonomy" id="1532552"/>
    <lineage>
        <taxon>Bacteria</taxon>
        <taxon>Bacillati</taxon>
        <taxon>Bacillota</taxon>
        <taxon>Bacilli</taxon>
        <taxon>Bacillales</taxon>
        <taxon>Bacillaceae</taxon>
        <taxon>Anaerobacillus</taxon>
    </lineage>
</organism>
<evidence type="ECO:0000313" key="2">
    <source>
        <dbReference type="EMBL" id="OIJ22763.1"/>
    </source>
</evidence>
<dbReference type="SUPFAM" id="SSF54534">
    <property type="entry name" value="FKBP-like"/>
    <property type="match status" value="1"/>
</dbReference>
<feature type="domain" description="Transcription elongation factor GreA/GreB C-terminal" evidence="1">
    <location>
        <begin position="67"/>
        <end position="140"/>
    </location>
</feature>
<keyword evidence="3" id="KW-0648">Protein biosynthesis</keyword>
<dbReference type="GO" id="GO:0006354">
    <property type="term" value="P:DNA-templated transcription elongation"/>
    <property type="evidence" value="ECO:0007669"/>
    <property type="project" value="TreeGrafter"/>
</dbReference>
<dbReference type="OrthoDB" id="2898253at2"/>
<dbReference type="Gene3D" id="3.10.50.30">
    <property type="entry name" value="Transcription elongation factor, GreA/GreB, C-terminal domain"/>
    <property type="match status" value="1"/>
</dbReference>
<dbReference type="PANTHER" id="PTHR30437">
    <property type="entry name" value="TRANSCRIPTION ELONGATION FACTOR GREA"/>
    <property type="match status" value="1"/>
</dbReference>
<reference evidence="3 4" key="2">
    <citation type="journal article" date="2017" name="Genome Announc.">
        <title>Draft Genome Sequences of Four Alkaliphilic Bacteria Belonging to the Anaerobacillus Genus.</title>
        <authorList>
            <person name="Bassil N.M."/>
            <person name="Lloyd J.R."/>
        </authorList>
    </citation>
    <scope>NUCLEOTIDE SEQUENCE [LARGE SCALE GENOMIC DNA]</scope>
    <source>
        <strain evidence="3 4">NB2006</strain>
    </source>
</reference>
<dbReference type="InterPro" id="IPR036953">
    <property type="entry name" value="GreA/GreB_C_sf"/>
</dbReference>
<reference evidence="3 4" key="3">
    <citation type="journal article" date="2019" name="Int. J. Syst. Evol. Microbiol.">
        <title>Anaerobacillus isosaccharinicus sp. nov., an alkaliphilic bacterium which degrades isosaccharinic acid.</title>
        <authorList>
            <person name="Bassil N.M."/>
            <person name="Lloyd J.R."/>
        </authorList>
    </citation>
    <scope>NUCLEOTIDE SEQUENCE [LARGE SCALE GENOMIC DNA]</scope>
    <source>
        <strain evidence="3 4">NB2006</strain>
    </source>
</reference>
<reference evidence="3" key="4">
    <citation type="submission" date="2020-10" db="EMBL/GenBank/DDBJ databases">
        <authorList>
            <person name="Bassil N.M."/>
            <person name="Lloyd J.R."/>
        </authorList>
    </citation>
    <scope>NUCLEOTIDE SEQUENCE</scope>
    <source>
        <strain evidence="3">NB2006</strain>
    </source>
</reference>
<accession>A0A1S2MEB1</accession>
<dbReference type="Pfam" id="PF01272">
    <property type="entry name" value="GreA_GreB"/>
    <property type="match status" value="1"/>
</dbReference>
<dbReference type="KEGG" id="aia:AWH56_021470"/>
<keyword evidence="3" id="KW-0251">Elongation factor</keyword>
<dbReference type="GO" id="GO:0003746">
    <property type="term" value="F:translation elongation factor activity"/>
    <property type="evidence" value="ECO:0007669"/>
    <property type="project" value="UniProtKB-KW"/>
</dbReference>
<gene>
    <name evidence="3" type="ORF">AWH56_021470</name>
    <name evidence="2" type="ORF">AWH56_04665</name>
</gene>
<dbReference type="GO" id="GO:0032784">
    <property type="term" value="P:regulation of DNA-templated transcription elongation"/>
    <property type="evidence" value="ECO:0007669"/>
    <property type="project" value="InterPro"/>
</dbReference>
<name>A0A1S2MEB1_9BACI</name>